<evidence type="ECO:0000313" key="2">
    <source>
        <dbReference type="Proteomes" id="UP001303222"/>
    </source>
</evidence>
<gene>
    <name evidence="1" type="ORF">QBC32DRAFT_331283</name>
</gene>
<comment type="caution">
    <text evidence="1">The sequence shown here is derived from an EMBL/GenBank/DDBJ whole genome shotgun (WGS) entry which is preliminary data.</text>
</comment>
<sequence length="86" mass="9252">MCGQITTKYECPECYSTVASSSENLTCASAKSYGACGSTSSSNREITKRADKICYSCQRKKDDAARKKAAEELAARVAATNAYSIF</sequence>
<protein>
    <submittedName>
        <fullName evidence="1">Uncharacterized protein</fullName>
    </submittedName>
</protein>
<evidence type="ECO:0000313" key="1">
    <source>
        <dbReference type="EMBL" id="KAK3956455.1"/>
    </source>
</evidence>
<proteinExistence type="predicted"/>
<reference evidence="1" key="2">
    <citation type="submission" date="2023-06" db="EMBL/GenBank/DDBJ databases">
        <authorList>
            <consortium name="Lawrence Berkeley National Laboratory"/>
            <person name="Mondo S.J."/>
            <person name="Hensen N."/>
            <person name="Bonometti L."/>
            <person name="Westerberg I."/>
            <person name="Brannstrom I.O."/>
            <person name="Guillou S."/>
            <person name="Cros-Aarteil S."/>
            <person name="Calhoun S."/>
            <person name="Haridas S."/>
            <person name="Kuo A."/>
            <person name="Pangilinan J."/>
            <person name="Riley R."/>
            <person name="Labutti K."/>
            <person name="Andreopoulos B."/>
            <person name="Lipzen A."/>
            <person name="Chen C."/>
            <person name="Yanf M."/>
            <person name="Daum C."/>
            <person name="Ng V."/>
            <person name="Clum A."/>
            <person name="Steindorff A."/>
            <person name="Ohm R."/>
            <person name="Martin F."/>
            <person name="Silar P."/>
            <person name="Natvig D."/>
            <person name="Lalanne C."/>
            <person name="Gautier V."/>
            <person name="Ament-Velasquez S.L."/>
            <person name="Kruys A."/>
            <person name="Hutchinson M.I."/>
            <person name="Powell A.J."/>
            <person name="Barry K."/>
            <person name="Miller A.N."/>
            <person name="Grigoriev I.V."/>
            <person name="Debuchy R."/>
            <person name="Gladieux P."/>
            <person name="Thoren M.H."/>
            <person name="Johannesson H."/>
        </authorList>
    </citation>
    <scope>NUCLEOTIDE SEQUENCE</scope>
    <source>
        <strain evidence="1">CBS 626.80</strain>
    </source>
</reference>
<dbReference type="EMBL" id="MU859066">
    <property type="protein sequence ID" value="KAK3956455.1"/>
    <property type="molecule type" value="Genomic_DNA"/>
</dbReference>
<name>A0AAN6P2C6_9PEZI</name>
<reference evidence="1" key="1">
    <citation type="journal article" date="2023" name="Mol. Phylogenet. Evol.">
        <title>Genome-scale phylogeny and comparative genomics of the fungal order Sordariales.</title>
        <authorList>
            <person name="Hensen N."/>
            <person name="Bonometti L."/>
            <person name="Westerberg I."/>
            <person name="Brannstrom I.O."/>
            <person name="Guillou S."/>
            <person name="Cros-Aarteil S."/>
            <person name="Calhoun S."/>
            <person name="Haridas S."/>
            <person name="Kuo A."/>
            <person name="Mondo S."/>
            <person name="Pangilinan J."/>
            <person name="Riley R."/>
            <person name="LaButti K."/>
            <person name="Andreopoulos B."/>
            <person name="Lipzen A."/>
            <person name="Chen C."/>
            <person name="Yan M."/>
            <person name="Daum C."/>
            <person name="Ng V."/>
            <person name="Clum A."/>
            <person name="Steindorff A."/>
            <person name="Ohm R.A."/>
            <person name="Martin F."/>
            <person name="Silar P."/>
            <person name="Natvig D.O."/>
            <person name="Lalanne C."/>
            <person name="Gautier V."/>
            <person name="Ament-Velasquez S.L."/>
            <person name="Kruys A."/>
            <person name="Hutchinson M.I."/>
            <person name="Powell A.J."/>
            <person name="Barry K."/>
            <person name="Miller A.N."/>
            <person name="Grigoriev I.V."/>
            <person name="Debuchy R."/>
            <person name="Gladieux P."/>
            <person name="Hiltunen Thoren M."/>
            <person name="Johannesson H."/>
        </authorList>
    </citation>
    <scope>NUCLEOTIDE SEQUENCE</scope>
    <source>
        <strain evidence="1">CBS 626.80</strain>
    </source>
</reference>
<keyword evidence="2" id="KW-1185">Reference proteome</keyword>
<organism evidence="1 2">
    <name type="scientific">Pseudoneurospora amorphoporcata</name>
    <dbReference type="NCBI Taxonomy" id="241081"/>
    <lineage>
        <taxon>Eukaryota</taxon>
        <taxon>Fungi</taxon>
        <taxon>Dikarya</taxon>
        <taxon>Ascomycota</taxon>
        <taxon>Pezizomycotina</taxon>
        <taxon>Sordariomycetes</taxon>
        <taxon>Sordariomycetidae</taxon>
        <taxon>Sordariales</taxon>
        <taxon>Sordariaceae</taxon>
        <taxon>Pseudoneurospora</taxon>
    </lineage>
</organism>
<accession>A0AAN6P2C6</accession>
<dbReference type="AlphaFoldDB" id="A0AAN6P2C6"/>
<dbReference type="Proteomes" id="UP001303222">
    <property type="component" value="Unassembled WGS sequence"/>
</dbReference>